<organismHost>
    <name type="scientific">Phacochoerus aethiopicus</name>
    <name type="common">Warthog</name>
    <dbReference type="NCBI Taxonomy" id="85517"/>
</organismHost>
<evidence type="ECO:0000256" key="1">
    <source>
        <dbReference type="SAM" id="Phobius"/>
    </source>
</evidence>
<organism evidence="2 3">
    <name type="scientific">African swine fever virus</name>
    <name type="common">ASFV</name>
    <dbReference type="NCBI Taxonomy" id="10497"/>
    <lineage>
        <taxon>Viruses</taxon>
        <taxon>Varidnaviria</taxon>
        <taxon>Bamfordvirae</taxon>
        <taxon>Nucleocytoviricota</taxon>
        <taxon>Pokkesviricetes</taxon>
        <taxon>Asfuvirales</taxon>
        <taxon>Asfarviridae</taxon>
        <taxon>Asfivirus</taxon>
        <taxon>Asfivirus haemorrhagiae</taxon>
    </lineage>
</organism>
<sequence>MILFRFINILVIPLQAYFTARYWPSSSISGWFTKPVNYMLLYPVQCARIGSIFVLLYIVFINMRTYKIKKILRVGHQRINYGNTTCTIYVHMCSATSRKSNLYQFVTTGSHFKDIGWYEL</sequence>
<protein>
    <submittedName>
        <fullName evidence="2">PCP2475L 3</fullName>
    </submittedName>
</protein>
<keyword evidence="1" id="KW-0812">Transmembrane</keyword>
<dbReference type="EMBL" id="MN318203">
    <property type="protein sequence ID" value="QRW44244.1"/>
    <property type="molecule type" value="Genomic_DNA"/>
</dbReference>
<organismHost>
    <name type="scientific">Ornithodoros</name>
    <name type="common">relapsing fever ticks</name>
    <dbReference type="NCBI Taxonomy" id="6937"/>
</organismHost>
<gene>
    <name evidence="2" type="ORF">CP2475L_3</name>
</gene>
<evidence type="ECO:0000313" key="3">
    <source>
        <dbReference type="Proteomes" id="UP000427047"/>
    </source>
</evidence>
<feature type="transmembrane region" description="Helical" evidence="1">
    <location>
        <begin position="40"/>
        <end position="63"/>
    </location>
</feature>
<proteinExistence type="predicted"/>
<reference evidence="2 3" key="1">
    <citation type="submission" date="2019-08" db="EMBL/GenBank/DDBJ databases">
        <authorList>
            <person name="Ndlovu S.S."/>
        </authorList>
    </citation>
    <scope>NUCLEOTIDE SEQUENCE [LARGE SCALE GENOMIC DNA]</scope>
    <source>
        <strain evidence="2">LIV_5_40</strain>
    </source>
</reference>
<dbReference type="Proteomes" id="UP000427047">
    <property type="component" value="Segment"/>
</dbReference>
<organismHost>
    <name type="scientific">Phacochoerus africanus</name>
    <name type="common">Warthog</name>
    <dbReference type="NCBI Taxonomy" id="41426"/>
</organismHost>
<keyword evidence="1" id="KW-1133">Transmembrane helix</keyword>
<organismHost>
    <name type="scientific">Ornithodoros moubata</name>
    <name type="common">Soft tick</name>
    <name type="synonym">Argasid tick</name>
    <dbReference type="NCBI Taxonomy" id="6938"/>
</organismHost>
<evidence type="ECO:0000313" key="2">
    <source>
        <dbReference type="EMBL" id="QRW44244.1"/>
    </source>
</evidence>
<organismHost>
    <name type="scientific">Potamochoerus larvatus</name>
    <name type="common">Bushpig</name>
    <dbReference type="NCBI Taxonomy" id="273792"/>
</organismHost>
<keyword evidence="1" id="KW-0472">Membrane</keyword>
<name>A0A894KS40_ASF</name>
<organismHost>
    <name type="scientific">Sus scrofa</name>
    <name type="common">Pig</name>
    <dbReference type="NCBI Taxonomy" id="9823"/>
</organismHost>
<accession>A0A894KS40</accession>